<keyword evidence="4" id="KW-0503">Monooxygenase</keyword>
<gene>
    <name evidence="6" type="ORF">GCM10020369_11720</name>
</gene>
<dbReference type="PANTHER" id="PTHR42847:SF8">
    <property type="entry name" value="CONSERVED PROTEIN"/>
    <property type="match status" value="1"/>
</dbReference>
<proteinExistence type="predicted"/>
<dbReference type="Pfam" id="PF00296">
    <property type="entry name" value="Bac_luciferase"/>
    <property type="match status" value="1"/>
</dbReference>
<protein>
    <recommendedName>
        <fullName evidence="5">Luciferase-like domain-containing protein</fullName>
    </recommendedName>
</protein>
<dbReference type="Gene3D" id="3.20.20.30">
    <property type="entry name" value="Luciferase-like domain"/>
    <property type="match status" value="2"/>
</dbReference>
<feature type="domain" description="Luciferase-like" evidence="5">
    <location>
        <begin position="3"/>
        <end position="172"/>
    </location>
</feature>
<dbReference type="InterPro" id="IPR050172">
    <property type="entry name" value="SsuD_RutA_monooxygenase"/>
</dbReference>
<keyword evidence="7" id="KW-1185">Reference proteome</keyword>
<evidence type="ECO:0000256" key="3">
    <source>
        <dbReference type="ARBA" id="ARBA00023002"/>
    </source>
</evidence>
<keyword evidence="2" id="KW-0288">FMN</keyword>
<organism evidence="6 7">
    <name type="scientific">Cryptosporangium minutisporangium</name>
    <dbReference type="NCBI Taxonomy" id="113569"/>
    <lineage>
        <taxon>Bacteria</taxon>
        <taxon>Bacillati</taxon>
        <taxon>Actinomycetota</taxon>
        <taxon>Actinomycetes</taxon>
        <taxon>Cryptosporangiales</taxon>
        <taxon>Cryptosporangiaceae</taxon>
        <taxon>Cryptosporangium</taxon>
    </lineage>
</organism>
<evidence type="ECO:0000256" key="4">
    <source>
        <dbReference type="ARBA" id="ARBA00023033"/>
    </source>
</evidence>
<sequence>MTMRYSIFLPTGFGQEFAGIPDPVEAYEALTRLARGADDLDYETLWAPDHLTTIPPSQEIVFEAWSVIAGLARDTHRVRIGQLVTGNGYRNPALQAKMASTVDVMAHGRLSFGIGAGWYEPDYVGYGYEFGTAGERLRKLGEAVQIIRSLWTEKETTFEGTYYRVGGAVNQPCIIRDTDEEARACVPPGADFAYPGDPGSYGLVGTVETVRRRIAAYEAAGVQELIVGFEDPLDVDQVRGFAAEFMD</sequence>
<comment type="caution">
    <text evidence="6">The sequence shown here is derived from an EMBL/GenBank/DDBJ whole genome shotgun (WGS) entry which is preliminary data.</text>
</comment>
<evidence type="ECO:0000313" key="6">
    <source>
        <dbReference type="EMBL" id="GAA3383929.1"/>
    </source>
</evidence>
<dbReference type="EMBL" id="BAAAYN010000006">
    <property type="protein sequence ID" value="GAA3383929.1"/>
    <property type="molecule type" value="Genomic_DNA"/>
</dbReference>
<evidence type="ECO:0000259" key="5">
    <source>
        <dbReference type="Pfam" id="PF00296"/>
    </source>
</evidence>
<keyword evidence="3" id="KW-0560">Oxidoreductase</keyword>
<evidence type="ECO:0000256" key="2">
    <source>
        <dbReference type="ARBA" id="ARBA00022643"/>
    </source>
</evidence>
<name>A0ABP6SSI6_9ACTN</name>
<evidence type="ECO:0000313" key="7">
    <source>
        <dbReference type="Proteomes" id="UP001501676"/>
    </source>
</evidence>
<dbReference type="SUPFAM" id="SSF51679">
    <property type="entry name" value="Bacterial luciferase-like"/>
    <property type="match status" value="1"/>
</dbReference>
<keyword evidence="1" id="KW-0285">Flavoprotein</keyword>
<dbReference type="InterPro" id="IPR036661">
    <property type="entry name" value="Luciferase-like_sf"/>
</dbReference>
<dbReference type="PANTHER" id="PTHR42847">
    <property type="entry name" value="ALKANESULFONATE MONOOXYGENASE"/>
    <property type="match status" value="1"/>
</dbReference>
<evidence type="ECO:0000256" key="1">
    <source>
        <dbReference type="ARBA" id="ARBA00022630"/>
    </source>
</evidence>
<reference evidence="7" key="1">
    <citation type="journal article" date="2019" name="Int. J. Syst. Evol. Microbiol.">
        <title>The Global Catalogue of Microorganisms (GCM) 10K type strain sequencing project: providing services to taxonomists for standard genome sequencing and annotation.</title>
        <authorList>
            <consortium name="The Broad Institute Genomics Platform"/>
            <consortium name="The Broad Institute Genome Sequencing Center for Infectious Disease"/>
            <person name="Wu L."/>
            <person name="Ma J."/>
        </authorList>
    </citation>
    <scope>NUCLEOTIDE SEQUENCE [LARGE SCALE GENOMIC DNA]</scope>
    <source>
        <strain evidence="7">JCM 9458</strain>
    </source>
</reference>
<dbReference type="InterPro" id="IPR011251">
    <property type="entry name" value="Luciferase-like_dom"/>
</dbReference>
<accession>A0ABP6SSI6</accession>
<dbReference type="Proteomes" id="UP001501676">
    <property type="component" value="Unassembled WGS sequence"/>
</dbReference>